<dbReference type="InterPro" id="IPR009057">
    <property type="entry name" value="Homeodomain-like_sf"/>
</dbReference>
<sequence length="766" mass="87666">MRMQLLSVLQSALEQSCQRRRTSVISPFLKYAKSHFRDVCDDVVESTFLDQRNQVLDFPCCLVVLHASTDESMSKILHLNRHSQIVHRLARGGVQEAIWAEILEIMWSSGHWPSPQKDLHPTCLMCGRLVCGPHKQMVQQLPSRPLRRLADESPVLKVNPDRLCRRISDPWMLEDAPVVRHCFWDPEDSESLRVSVKQVGYLGWDAVREHLESFSVQKTAEQCQSHWRELVNAEHDGTTQNTLRALENRSLGERWKRRDDSISAEMDAMMEETEVENVETDLGSGLILWCPLLACYLSPESSLARPPASLLPEQIQEDFLVGLSAFFRTPLVDRTGLLNQECSLRLAVLDPIPDMDEAFSKDLATIMDQRAESLLSLAAASNCKVEVLWSGGIDSTSLLIAFLRALQPHWRPGEGEGRCRGTLDPQGSDRMIVRCSADSIAEYPWPASLVREAFSSLSFVETFRSFLRFHEQVLLKLQGAGAIDLEPLADSEEFPSFFDGGRTPPPRRARPRAVSFSAGPVQEVTALWEGPASRLTVTGECGDQIFGSQLLEAAFVKSELHAIYEQGLDAPWQETLLPCLLEMGVVRPDQKERWLAWFLPFVDRCPVKISTTFDLLWWLNLACKWQTVCLRLFQRRPSLSWADLKRIVHFFQTEDFQQWSFRPEHHAAKMPDHQRWSSYKQPLKEYIFEYTQDTNYFEHKLKAGSLCQVNDASQFVIMGVDDQLNIIRFGETCLSKRQMERMYPNDGLRKAFWKSREIEAQAERVV</sequence>
<gene>
    <name evidence="2" type="ORF">CCMP2556_LOCUS37985</name>
</gene>
<feature type="domain" description="Myb-like" evidence="1">
    <location>
        <begin position="184"/>
        <end position="231"/>
    </location>
</feature>
<organism evidence="2 3">
    <name type="scientific">Durusdinium trenchii</name>
    <dbReference type="NCBI Taxonomy" id="1381693"/>
    <lineage>
        <taxon>Eukaryota</taxon>
        <taxon>Sar</taxon>
        <taxon>Alveolata</taxon>
        <taxon>Dinophyceae</taxon>
        <taxon>Suessiales</taxon>
        <taxon>Symbiodiniaceae</taxon>
        <taxon>Durusdinium</taxon>
    </lineage>
</organism>
<dbReference type="EMBL" id="CAXAMN010023361">
    <property type="protein sequence ID" value="CAK9077078.1"/>
    <property type="molecule type" value="Genomic_DNA"/>
</dbReference>
<reference evidence="2 3" key="1">
    <citation type="submission" date="2024-02" db="EMBL/GenBank/DDBJ databases">
        <authorList>
            <person name="Chen Y."/>
            <person name="Shah S."/>
            <person name="Dougan E. K."/>
            <person name="Thang M."/>
            <person name="Chan C."/>
        </authorList>
    </citation>
    <scope>NUCLEOTIDE SEQUENCE [LARGE SCALE GENOMIC DNA]</scope>
</reference>
<proteinExistence type="predicted"/>
<dbReference type="CDD" id="cd00167">
    <property type="entry name" value="SANT"/>
    <property type="match status" value="1"/>
</dbReference>
<evidence type="ECO:0000313" key="2">
    <source>
        <dbReference type="EMBL" id="CAK9077078.1"/>
    </source>
</evidence>
<dbReference type="SMART" id="SM00717">
    <property type="entry name" value="SANT"/>
    <property type="match status" value="1"/>
</dbReference>
<comment type="caution">
    <text evidence="2">The sequence shown here is derived from an EMBL/GenBank/DDBJ whole genome shotgun (WGS) entry which is preliminary data.</text>
</comment>
<dbReference type="SUPFAM" id="SSF46689">
    <property type="entry name" value="Homeodomain-like"/>
    <property type="match status" value="1"/>
</dbReference>
<protein>
    <recommendedName>
        <fullName evidence="1">Myb-like domain-containing protein</fullName>
    </recommendedName>
</protein>
<keyword evidence="3" id="KW-1185">Reference proteome</keyword>
<dbReference type="Proteomes" id="UP001642484">
    <property type="component" value="Unassembled WGS sequence"/>
</dbReference>
<accession>A0ABP0PNL7</accession>
<evidence type="ECO:0000259" key="1">
    <source>
        <dbReference type="PROSITE" id="PS50090"/>
    </source>
</evidence>
<dbReference type="PROSITE" id="PS50090">
    <property type="entry name" value="MYB_LIKE"/>
    <property type="match status" value="1"/>
</dbReference>
<name>A0ABP0PNL7_9DINO</name>
<dbReference type="InterPro" id="IPR001005">
    <property type="entry name" value="SANT/Myb"/>
</dbReference>
<evidence type="ECO:0000313" key="3">
    <source>
        <dbReference type="Proteomes" id="UP001642484"/>
    </source>
</evidence>